<proteinExistence type="predicted"/>
<accession>A0A9X1UFA9</accession>
<dbReference type="AlphaFoldDB" id="A0A9X1UFA9"/>
<evidence type="ECO:0000313" key="3">
    <source>
        <dbReference type="Proteomes" id="UP001139308"/>
    </source>
</evidence>
<dbReference type="Proteomes" id="UP001139308">
    <property type="component" value="Unassembled WGS sequence"/>
</dbReference>
<name>A0A9X1UFA9_9BURK</name>
<dbReference type="EMBL" id="JAKLJA010000007">
    <property type="protein sequence ID" value="MCG5074110.1"/>
    <property type="molecule type" value="Genomic_DNA"/>
</dbReference>
<evidence type="ECO:0000256" key="1">
    <source>
        <dbReference type="SAM" id="MobiDB-lite"/>
    </source>
</evidence>
<reference evidence="2" key="1">
    <citation type="submission" date="2022-01" db="EMBL/GenBank/DDBJ databases">
        <title>Genome sequence and assembly of Parabukholderia sp. RG36.</title>
        <authorList>
            <person name="Chhetri G."/>
        </authorList>
    </citation>
    <scope>NUCLEOTIDE SEQUENCE</scope>
    <source>
        <strain evidence="2">RG36</strain>
    </source>
</reference>
<protein>
    <submittedName>
        <fullName evidence="2">Uncharacterized protein</fullName>
    </submittedName>
</protein>
<organism evidence="2 3">
    <name type="scientific">Paraburkholderia tagetis</name>
    <dbReference type="NCBI Taxonomy" id="2913261"/>
    <lineage>
        <taxon>Bacteria</taxon>
        <taxon>Pseudomonadati</taxon>
        <taxon>Pseudomonadota</taxon>
        <taxon>Betaproteobacteria</taxon>
        <taxon>Burkholderiales</taxon>
        <taxon>Burkholderiaceae</taxon>
        <taxon>Paraburkholderia</taxon>
    </lineage>
</organism>
<evidence type="ECO:0000313" key="2">
    <source>
        <dbReference type="EMBL" id="MCG5074110.1"/>
    </source>
</evidence>
<sequence>MASQRRITIPSVERQSTDVSTDAKETNKLLDLSSAIAGLDRAAGLIVENEAAEPTNRRMLDKAEKHY</sequence>
<comment type="caution">
    <text evidence="2">The sequence shown here is derived from an EMBL/GenBank/DDBJ whole genome shotgun (WGS) entry which is preliminary data.</text>
</comment>
<dbReference type="RefSeq" id="WP_238463870.1">
    <property type="nucleotide sequence ID" value="NZ_JAKLJA010000007.1"/>
</dbReference>
<gene>
    <name evidence="2" type="ORF">L5014_12175</name>
</gene>
<keyword evidence="3" id="KW-1185">Reference proteome</keyword>
<feature type="region of interest" description="Disordered" evidence="1">
    <location>
        <begin position="1"/>
        <end position="22"/>
    </location>
</feature>